<evidence type="ECO:0000313" key="1">
    <source>
        <dbReference type="EMBL" id="JAD55248.1"/>
    </source>
</evidence>
<reference evidence="1" key="2">
    <citation type="journal article" date="2015" name="Data Brief">
        <title>Shoot transcriptome of the giant reed, Arundo donax.</title>
        <authorList>
            <person name="Barrero R.A."/>
            <person name="Guerrero F.D."/>
            <person name="Moolhuijzen P."/>
            <person name="Goolsby J.A."/>
            <person name="Tidwell J."/>
            <person name="Bellgard S.E."/>
            <person name="Bellgard M.I."/>
        </authorList>
    </citation>
    <scope>NUCLEOTIDE SEQUENCE</scope>
    <source>
        <tissue evidence="1">Shoot tissue taken approximately 20 cm above the soil surface</tissue>
    </source>
</reference>
<accession>A0A0A9AZD7</accession>
<protein>
    <submittedName>
        <fullName evidence="1">Uncharacterized protein</fullName>
    </submittedName>
</protein>
<dbReference type="EMBL" id="GBRH01242647">
    <property type="protein sequence ID" value="JAD55248.1"/>
    <property type="molecule type" value="Transcribed_RNA"/>
</dbReference>
<sequence>MNSRLPVRYPAIGKTEICSIVLC</sequence>
<reference evidence="1" key="1">
    <citation type="submission" date="2014-09" db="EMBL/GenBank/DDBJ databases">
        <authorList>
            <person name="Magalhaes I.L.F."/>
            <person name="Oliveira U."/>
            <person name="Santos F.R."/>
            <person name="Vidigal T.H.D.A."/>
            <person name="Brescovit A.D."/>
            <person name="Santos A.J."/>
        </authorList>
    </citation>
    <scope>NUCLEOTIDE SEQUENCE</scope>
    <source>
        <tissue evidence="1">Shoot tissue taken approximately 20 cm above the soil surface</tissue>
    </source>
</reference>
<dbReference type="AlphaFoldDB" id="A0A0A9AZD7"/>
<organism evidence="1">
    <name type="scientific">Arundo donax</name>
    <name type="common">Giant reed</name>
    <name type="synonym">Donax arundinaceus</name>
    <dbReference type="NCBI Taxonomy" id="35708"/>
    <lineage>
        <taxon>Eukaryota</taxon>
        <taxon>Viridiplantae</taxon>
        <taxon>Streptophyta</taxon>
        <taxon>Embryophyta</taxon>
        <taxon>Tracheophyta</taxon>
        <taxon>Spermatophyta</taxon>
        <taxon>Magnoliopsida</taxon>
        <taxon>Liliopsida</taxon>
        <taxon>Poales</taxon>
        <taxon>Poaceae</taxon>
        <taxon>PACMAD clade</taxon>
        <taxon>Arundinoideae</taxon>
        <taxon>Arundineae</taxon>
        <taxon>Arundo</taxon>
    </lineage>
</organism>
<proteinExistence type="predicted"/>
<name>A0A0A9AZD7_ARUDO</name>